<feature type="transmembrane region" description="Helical" evidence="9">
    <location>
        <begin position="185"/>
        <end position="205"/>
    </location>
</feature>
<feature type="transmembrane region" description="Helical" evidence="9">
    <location>
        <begin position="51"/>
        <end position="71"/>
    </location>
</feature>
<comment type="subcellular location">
    <subcellularLocation>
        <location evidence="1">Membrane</location>
        <topology evidence="1">Multi-pass membrane protein</topology>
    </subcellularLocation>
</comment>
<evidence type="ECO:0000313" key="11">
    <source>
        <dbReference type="EMBL" id="USP74970.1"/>
    </source>
</evidence>
<feature type="transmembrane region" description="Helical" evidence="9">
    <location>
        <begin position="102"/>
        <end position="122"/>
    </location>
</feature>
<dbReference type="GO" id="GO:0016020">
    <property type="term" value="C:membrane"/>
    <property type="evidence" value="ECO:0007669"/>
    <property type="project" value="UniProtKB-SubCell"/>
</dbReference>
<dbReference type="SUPFAM" id="SSF103473">
    <property type="entry name" value="MFS general substrate transporter"/>
    <property type="match status" value="1"/>
</dbReference>
<dbReference type="CDD" id="cd17356">
    <property type="entry name" value="MFS_HXT"/>
    <property type="match status" value="1"/>
</dbReference>
<feature type="transmembrane region" description="Helical" evidence="9">
    <location>
        <begin position="311"/>
        <end position="333"/>
    </location>
</feature>
<dbReference type="EMBL" id="CP089275">
    <property type="protein sequence ID" value="USP74970.1"/>
    <property type="molecule type" value="Genomic_DNA"/>
</dbReference>
<dbReference type="OrthoDB" id="5141738at2759"/>
<dbReference type="PRINTS" id="PR00171">
    <property type="entry name" value="SUGRTRNSPORT"/>
</dbReference>
<dbReference type="InterPro" id="IPR036259">
    <property type="entry name" value="MFS_trans_sf"/>
</dbReference>
<sequence>MPAFSRFFNKKAKADGVPEKGTPESVTPAGTPARGNSDAMHAADIEPKGRVPAIAIILGAVASIGGFMFGYESGQISGFLEMADFKERFGDEGKFSPVRSGAIVGLLAVGTLFGCLGSAPLADTFGRRLTISFSAFFYIIGVIIEITSKNVWVQFAMGRFAAGLGIGALSTVVPMYQSESIPKRIRGATVSSYQLFITLGIWTAYMVNYGTEKSYNNSAQWRIPNGLSALWAILLGTTILLLPESPRYAYRKGNVEDARANMARLNGVDPHSAFIDAEIAEIQEKLEAEAAGGDHPWYEIFTGPRMLYRTLLGMVLQAGQQLTGANYFFYYGTTIFAATGLSNSYVTSIILGTVNVVATIAGLWIVENVGRRKAMMAGAAWMAVCLFIYSFIGHYQLDHQNPLSTPQAGNIMIVFTCLFIAAFATTWGPLVWAIVGELYPARYRATCMGLATASNWLFNFIISFCSTLITDRIDYFYGLVFAVSLVILFFVVYFFMIETKGRSLEEIDTMYVLHVNPITSSKWDPSTLQKDGLVDTDRLHMGPGGRSFSKAEESGTRGGILEPAERNEIQV</sequence>
<evidence type="ECO:0000256" key="8">
    <source>
        <dbReference type="SAM" id="MobiDB-lite"/>
    </source>
</evidence>
<dbReference type="InterPro" id="IPR003663">
    <property type="entry name" value="Sugar/inositol_transpt"/>
</dbReference>
<keyword evidence="4 9" id="KW-0812">Transmembrane</keyword>
<dbReference type="VEuPathDB" id="FungiDB:yc1106_02244"/>
<feature type="transmembrane region" description="Helical" evidence="9">
    <location>
        <begin position="409"/>
        <end position="435"/>
    </location>
</feature>
<dbReference type="PROSITE" id="PS50850">
    <property type="entry name" value="MFS"/>
    <property type="match status" value="1"/>
</dbReference>
<feature type="transmembrane region" description="Helical" evidence="9">
    <location>
        <begin position="475"/>
        <end position="496"/>
    </location>
</feature>
<feature type="compositionally biased region" description="Basic and acidic residues" evidence="8">
    <location>
        <begin position="13"/>
        <end position="22"/>
    </location>
</feature>
<evidence type="ECO:0000256" key="9">
    <source>
        <dbReference type="SAM" id="Phobius"/>
    </source>
</evidence>
<dbReference type="InterPro" id="IPR020846">
    <property type="entry name" value="MFS_dom"/>
</dbReference>
<dbReference type="GO" id="GO:0005351">
    <property type="term" value="F:carbohydrate:proton symporter activity"/>
    <property type="evidence" value="ECO:0007669"/>
    <property type="project" value="TreeGrafter"/>
</dbReference>
<dbReference type="InterPro" id="IPR005829">
    <property type="entry name" value="Sugar_transporter_CS"/>
</dbReference>
<feature type="transmembrane region" description="Helical" evidence="9">
    <location>
        <begin position="129"/>
        <end position="146"/>
    </location>
</feature>
<evidence type="ECO:0000259" key="10">
    <source>
        <dbReference type="PROSITE" id="PS50850"/>
    </source>
</evidence>
<organism evidence="11 12">
    <name type="scientific">Curvularia clavata</name>
    <dbReference type="NCBI Taxonomy" id="95742"/>
    <lineage>
        <taxon>Eukaryota</taxon>
        <taxon>Fungi</taxon>
        <taxon>Dikarya</taxon>
        <taxon>Ascomycota</taxon>
        <taxon>Pezizomycotina</taxon>
        <taxon>Dothideomycetes</taxon>
        <taxon>Pleosporomycetidae</taxon>
        <taxon>Pleosporales</taxon>
        <taxon>Pleosporineae</taxon>
        <taxon>Pleosporaceae</taxon>
        <taxon>Curvularia</taxon>
    </lineage>
</organism>
<feature type="domain" description="Major facilitator superfamily (MFS) profile" evidence="10">
    <location>
        <begin position="58"/>
        <end position="500"/>
    </location>
</feature>
<evidence type="ECO:0000313" key="12">
    <source>
        <dbReference type="Proteomes" id="UP001056012"/>
    </source>
</evidence>
<dbReference type="Gene3D" id="1.20.1250.20">
    <property type="entry name" value="MFS general substrate transporter like domains"/>
    <property type="match status" value="1"/>
</dbReference>
<evidence type="ECO:0000256" key="2">
    <source>
        <dbReference type="ARBA" id="ARBA00010992"/>
    </source>
</evidence>
<dbReference type="PANTHER" id="PTHR48022:SF92">
    <property type="entry name" value="LOW AFFINITY GLUCOSE TRANSPORTER MSTE"/>
    <property type="match status" value="1"/>
</dbReference>
<feature type="transmembrane region" description="Helical" evidence="9">
    <location>
        <begin position="225"/>
        <end position="242"/>
    </location>
</feature>
<dbReference type="PANTHER" id="PTHR48022">
    <property type="entry name" value="PLASTIDIC GLUCOSE TRANSPORTER 4"/>
    <property type="match status" value="1"/>
</dbReference>
<dbReference type="Proteomes" id="UP001056012">
    <property type="component" value="Chromosome 2"/>
</dbReference>
<feature type="transmembrane region" description="Helical" evidence="9">
    <location>
        <begin position="447"/>
        <end position="469"/>
    </location>
</feature>
<feature type="transmembrane region" description="Helical" evidence="9">
    <location>
        <begin position="345"/>
        <end position="366"/>
    </location>
</feature>
<keyword evidence="12" id="KW-1185">Reference proteome</keyword>
<evidence type="ECO:0000256" key="5">
    <source>
        <dbReference type="ARBA" id="ARBA00022989"/>
    </source>
</evidence>
<accession>A0A9Q8Z3F3</accession>
<evidence type="ECO:0000256" key="7">
    <source>
        <dbReference type="RuleBase" id="RU003346"/>
    </source>
</evidence>
<dbReference type="NCBIfam" id="TIGR00879">
    <property type="entry name" value="SP"/>
    <property type="match status" value="1"/>
</dbReference>
<comment type="similarity">
    <text evidence="2 7">Belongs to the major facilitator superfamily. Sugar transporter (TC 2.A.1.1) family.</text>
</comment>
<dbReference type="InterPro" id="IPR050360">
    <property type="entry name" value="MFS_Sugar_Transporters"/>
</dbReference>
<keyword evidence="3 7" id="KW-0813">Transport</keyword>
<reference evidence="11" key="1">
    <citation type="submission" date="2021-12" db="EMBL/GenBank/DDBJ databases">
        <title>Curvularia clavata genome.</title>
        <authorList>
            <person name="Cao Y."/>
        </authorList>
    </citation>
    <scope>NUCLEOTIDE SEQUENCE</scope>
    <source>
        <strain evidence="11">Yc1106</strain>
    </source>
</reference>
<feature type="transmembrane region" description="Helical" evidence="9">
    <location>
        <begin position="378"/>
        <end position="397"/>
    </location>
</feature>
<dbReference type="PROSITE" id="PS00216">
    <property type="entry name" value="SUGAR_TRANSPORT_1"/>
    <property type="match status" value="1"/>
</dbReference>
<dbReference type="FunFam" id="1.20.1250.20:FF:000044">
    <property type="entry name" value="Hexose transporter Hxt3p"/>
    <property type="match status" value="1"/>
</dbReference>
<protein>
    <recommendedName>
        <fullName evidence="10">Major facilitator superfamily (MFS) profile domain-containing protein</fullName>
    </recommendedName>
</protein>
<evidence type="ECO:0000256" key="6">
    <source>
        <dbReference type="ARBA" id="ARBA00023136"/>
    </source>
</evidence>
<evidence type="ECO:0000256" key="4">
    <source>
        <dbReference type="ARBA" id="ARBA00022692"/>
    </source>
</evidence>
<evidence type="ECO:0000256" key="3">
    <source>
        <dbReference type="ARBA" id="ARBA00022448"/>
    </source>
</evidence>
<keyword evidence="5 9" id="KW-1133">Transmembrane helix</keyword>
<name>A0A9Q8Z3F3_CURCL</name>
<dbReference type="Pfam" id="PF00083">
    <property type="entry name" value="Sugar_tr"/>
    <property type="match status" value="1"/>
</dbReference>
<dbReference type="AlphaFoldDB" id="A0A9Q8Z3F3"/>
<feature type="transmembrane region" description="Helical" evidence="9">
    <location>
        <begin position="152"/>
        <end position="173"/>
    </location>
</feature>
<proteinExistence type="inferred from homology"/>
<gene>
    <name evidence="11" type="ORF">yc1106_02244</name>
</gene>
<feature type="region of interest" description="Disordered" evidence="8">
    <location>
        <begin position="13"/>
        <end position="39"/>
    </location>
</feature>
<evidence type="ECO:0000256" key="1">
    <source>
        <dbReference type="ARBA" id="ARBA00004141"/>
    </source>
</evidence>
<keyword evidence="6 9" id="KW-0472">Membrane</keyword>
<dbReference type="InterPro" id="IPR005828">
    <property type="entry name" value="MFS_sugar_transport-like"/>
</dbReference>